<evidence type="ECO:0000256" key="1">
    <source>
        <dbReference type="ARBA" id="ARBA00001968"/>
    </source>
</evidence>
<dbReference type="PANTHER" id="PTHR34615">
    <property type="entry name" value="PX DOMAIN-CONTAINING PROTEIN"/>
    <property type="match status" value="1"/>
</dbReference>
<dbReference type="AlphaFoldDB" id="A0AA38IW52"/>
<evidence type="ECO:0000256" key="2">
    <source>
        <dbReference type="ARBA" id="ARBA00022723"/>
    </source>
</evidence>
<dbReference type="InterPro" id="IPR027806">
    <property type="entry name" value="HARBI1_dom"/>
</dbReference>
<keyword evidence="2" id="KW-0479">Metal-binding</keyword>
<evidence type="ECO:0000313" key="4">
    <source>
        <dbReference type="EMBL" id="KAJ3661436.1"/>
    </source>
</evidence>
<dbReference type="Pfam" id="PF13359">
    <property type="entry name" value="DDE_Tnp_4"/>
    <property type="match status" value="1"/>
</dbReference>
<evidence type="ECO:0000259" key="3">
    <source>
        <dbReference type="Pfam" id="PF13359"/>
    </source>
</evidence>
<comment type="caution">
    <text evidence="4">The sequence shown here is derived from an EMBL/GenBank/DDBJ whole genome shotgun (WGS) entry which is preliminary data.</text>
</comment>
<evidence type="ECO:0000313" key="6">
    <source>
        <dbReference type="Proteomes" id="UP001168821"/>
    </source>
</evidence>
<sequence>MDIIQDLLLYGDTDSISDYFFYKSLEKVLAEKRQLYTRVPFDIHKVEIGNFKYLYRFDKEDIVKLHRALQLPHRFETEDRHIIGGVEGLCLLLRRFAYPNRLKELQNEFGLQYSSLSKLVKLICHFVYMRWSKLLLNFEENKWLTTDFLKELALLVHEKGAPLTNCIGFIDGTARSTCRPTRMQKELYSGHKRVHCLKFQAITLPNGLILHLSQPYPGRRHDSFILKDTHILQQLRLYCPTFCLYGDEGYPLKSQLIRPYSNTRLTEQQQLFNKKMSRVRQCVEWSFGKIVQQFAFVDFKKNQKLLLQPVGKYYFVATLLTNAHSCIYGSLTSKYFNIDTPDLFEYFQ</sequence>
<name>A0AA38IW52_9CUCU</name>
<dbReference type="Proteomes" id="UP001168821">
    <property type="component" value="Unassembled WGS sequence"/>
</dbReference>
<dbReference type="EMBL" id="JALNTZ010000001">
    <property type="protein sequence ID" value="KAJ3665381.1"/>
    <property type="molecule type" value="Genomic_DNA"/>
</dbReference>
<dbReference type="GO" id="GO:0046872">
    <property type="term" value="F:metal ion binding"/>
    <property type="evidence" value="ECO:0007669"/>
    <property type="project" value="UniProtKB-KW"/>
</dbReference>
<feature type="domain" description="DDE Tnp4" evidence="3">
    <location>
        <begin position="170"/>
        <end position="322"/>
    </location>
</feature>
<organism evidence="4 6">
    <name type="scientific">Zophobas morio</name>
    <dbReference type="NCBI Taxonomy" id="2755281"/>
    <lineage>
        <taxon>Eukaryota</taxon>
        <taxon>Metazoa</taxon>
        <taxon>Ecdysozoa</taxon>
        <taxon>Arthropoda</taxon>
        <taxon>Hexapoda</taxon>
        <taxon>Insecta</taxon>
        <taxon>Pterygota</taxon>
        <taxon>Neoptera</taxon>
        <taxon>Endopterygota</taxon>
        <taxon>Coleoptera</taxon>
        <taxon>Polyphaga</taxon>
        <taxon>Cucujiformia</taxon>
        <taxon>Tenebrionidae</taxon>
        <taxon>Zophobas</taxon>
    </lineage>
</organism>
<accession>A0AA38IW52</accession>
<keyword evidence="6" id="KW-1185">Reference proteome</keyword>
<protein>
    <recommendedName>
        <fullName evidence="3">DDE Tnp4 domain-containing protein</fullName>
    </recommendedName>
</protein>
<comment type="cofactor">
    <cofactor evidence="1">
        <name>a divalent metal cation</name>
        <dbReference type="ChEBI" id="CHEBI:60240"/>
    </cofactor>
</comment>
<reference evidence="4" key="1">
    <citation type="journal article" date="2023" name="G3 (Bethesda)">
        <title>Whole genome assemblies of Zophobas morio and Tenebrio molitor.</title>
        <authorList>
            <person name="Kaur S."/>
            <person name="Stinson S.A."/>
            <person name="diCenzo G.C."/>
        </authorList>
    </citation>
    <scope>NUCLEOTIDE SEQUENCE</scope>
    <source>
        <strain evidence="4">QUZm001</strain>
    </source>
</reference>
<evidence type="ECO:0000313" key="5">
    <source>
        <dbReference type="EMBL" id="KAJ3665381.1"/>
    </source>
</evidence>
<gene>
    <name evidence="5" type="ORF">Zmor_000878</name>
    <name evidence="4" type="ORF">Zmor_005831</name>
</gene>
<dbReference type="PANTHER" id="PTHR34615:SF1">
    <property type="entry name" value="PX DOMAIN-CONTAINING PROTEIN"/>
    <property type="match status" value="1"/>
</dbReference>
<dbReference type="EMBL" id="JALNTZ010000002">
    <property type="protein sequence ID" value="KAJ3661436.1"/>
    <property type="molecule type" value="Genomic_DNA"/>
</dbReference>
<proteinExistence type="predicted"/>